<dbReference type="EMBL" id="LRDB01000001">
    <property type="protein sequence ID" value="KYG83895.1"/>
    <property type="molecule type" value="Genomic_DNA"/>
</dbReference>
<keyword evidence="1" id="KW-0732">Signal</keyword>
<dbReference type="Proteomes" id="UP000075615">
    <property type="component" value="Unassembled WGS sequence"/>
</dbReference>
<proteinExistence type="predicted"/>
<gene>
    <name evidence="2" type="ORF">AWN68_01415</name>
</gene>
<sequence length="239" mass="26474">MKSILILLLTTLLLSAKSFAQKHQYKNDDFNIKEVSVSHEPNLGVTVWEIRVNGTAGKTTPTKVGQLDGAPVLGYVFPTSLKPTDVGFNQTDGIVALALTSHPDFDDTPLWDENNDKVYDNDGLVWHPHWVILHEDERVAGGLSVKQFKKADETVVLPPTNPGMPMYMDSPGYPVTAKSNTIKVIVPDYRMNNKTDFNYDGVTAFMQVNTSNENLPMLGVYEVFSVASGDLSLPYKVKK</sequence>
<keyword evidence="3" id="KW-1185">Reference proteome</keyword>
<name>A0A150XZ58_9BACT</name>
<dbReference type="STRING" id="296218.AWN68_01415"/>
<reference evidence="2 3" key="1">
    <citation type="submission" date="2016-01" db="EMBL/GenBank/DDBJ databases">
        <title>Genome sequencing of Roseivirga echinicomitans KMM 6058.</title>
        <authorList>
            <person name="Selvaratnam C."/>
            <person name="Thevarajoo S."/>
            <person name="Goh K.M."/>
            <person name="Ee R."/>
            <person name="Chan K.-G."/>
            <person name="Chong C.S."/>
        </authorList>
    </citation>
    <scope>NUCLEOTIDE SEQUENCE [LARGE SCALE GENOMIC DNA]</scope>
    <source>
        <strain evidence="2 3">KMM 6058</strain>
    </source>
</reference>
<accession>A0A150XZ58</accession>
<feature type="signal peptide" evidence="1">
    <location>
        <begin position="1"/>
        <end position="20"/>
    </location>
</feature>
<dbReference type="OrthoDB" id="572089at2"/>
<feature type="chain" id="PRO_5007575408" evidence="1">
    <location>
        <begin position="21"/>
        <end position="239"/>
    </location>
</feature>
<dbReference type="AlphaFoldDB" id="A0A150XZ58"/>
<evidence type="ECO:0000256" key="1">
    <source>
        <dbReference type="SAM" id="SignalP"/>
    </source>
</evidence>
<evidence type="ECO:0000313" key="2">
    <source>
        <dbReference type="EMBL" id="KYG83895.1"/>
    </source>
</evidence>
<organism evidence="2 3">
    <name type="scientific">Roseivirga echinicomitans</name>
    <dbReference type="NCBI Taxonomy" id="296218"/>
    <lineage>
        <taxon>Bacteria</taxon>
        <taxon>Pseudomonadati</taxon>
        <taxon>Bacteroidota</taxon>
        <taxon>Cytophagia</taxon>
        <taxon>Cytophagales</taxon>
        <taxon>Roseivirgaceae</taxon>
        <taxon>Roseivirga</taxon>
    </lineage>
</organism>
<evidence type="ECO:0000313" key="3">
    <source>
        <dbReference type="Proteomes" id="UP000075615"/>
    </source>
</evidence>
<protein>
    <submittedName>
        <fullName evidence="2">Uncharacterized protein</fullName>
    </submittedName>
</protein>
<comment type="caution">
    <text evidence="2">The sequence shown here is derived from an EMBL/GenBank/DDBJ whole genome shotgun (WGS) entry which is preliminary data.</text>
</comment>